<reference evidence="1" key="1">
    <citation type="submission" date="2023-07" db="EMBL/GenBank/DDBJ databases">
        <title>draft genome sequence of fig (Ficus carica).</title>
        <authorList>
            <person name="Takahashi T."/>
            <person name="Nishimura K."/>
        </authorList>
    </citation>
    <scope>NUCLEOTIDE SEQUENCE</scope>
</reference>
<evidence type="ECO:0000313" key="1">
    <source>
        <dbReference type="EMBL" id="GMN34432.1"/>
    </source>
</evidence>
<dbReference type="AlphaFoldDB" id="A0AA87ZH32"/>
<evidence type="ECO:0000313" key="2">
    <source>
        <dbReference type="Proteomes" id="UP001187192"/>
    </source>
</evidence>
<sequence>MKKLRHSLAVDGLGGGGGDGGFCLRSDGATGKSSRGHRHCGRASVPDGGLVYHIPSSCNPPSLCIGGTDCPP</sequence>
<comment type="caution">
    <text evidence="1">The sequence shown here is derived from an EMBL/GenBank/DDBJ whole genome shotgun (WGS) entry which is preliminary data.</text>
</comment>
<keyword evidence="2" id="KW-1185">Reference proteome</keyword>
<dbReference type="EMBL" id="BTGU01000004">
    <property type="protein sequence ID" value="GMN34432.1"/>
    <property type="molecule type" value="Genomic_DNA"/>
</dbReference>
<protein>
    <submittedName>
        <fullName evidence="1">Uncharacterized protein</fullName>
    </submittedName>
</protein>
<dbReference type="Proteomes" id="UP001187192">
    <property type="component" value="Unassembled WGS sequence"/>
</dbReference>
<proteinExistence type="predicted"/>
<organism evidence="1 2">
    <name type="scientific">Ficus carica</name>
    <name type="common">Common fig</name>
    <dbReference type="NCBI Taxonomy" id="3494"/>
    <lineage>
        <taxon>Eukaryota</taxon>
        <taxon>Viridiplantae</taxon>
        <taxon>Streptophyta</taxon>
        <taxon>Embryophyta</taxon>
        <taxon>Tracheophyta</taxon>
        <taxon>Spermatophyta</taxon>
        <taxon>Magnoliopsida</taxon>
        <taxon>eudicotyledons</taxon>
        <taxon>Gunneridae</taxon>
        <taxon>Pentapetalae</taxon>
        <taxon>rosids</taxon>
        <taxon>fabids</taxon>
        <taxon>Rosales</taxon>
        <taxon>Moraceae</taxon>
        <taxon>Ficeae</taxon>
        <taxon>Ficus</taxon>
    </lineage>
</organism>
<dbReference type="Gramene" id="FCD_00006199-RA">
    <property type="protein sequence ID" value="FCD_00006199-RA:cds"/>
    <property type="gene ID" value="FCD_00006199"/>
</dbReference>
<name>A0AA87ZH32_FICCA</name>
<accession>A0AA87ZH32</accession>
<gene>
    <name evidence="1" type="ORF">TIFTF001_004693</name>
</gene>